<evidence type="ECO:0000256" key="1">
    <source>
        <dbReference type="ARBA" id="ARBA00004162"/>
    </source>
</evidence>
<dbReference type="OrthoDB" id="2017114at2759"/>
<evidence type="ECO:0000256" key="6">
    <source>
        <dbReference type="ARBA" id="ARBA00022614"/>
    </source>
</evidence>
<comment type="caution">
    <text evidence="24">The sequence shown here is derived from an EMBL/GenBank/DDBJ whole genome shotgun (WGS) entry which is preliminary data.</text>
</comment>
<dbReference type="GO" id="GO:0005886">
    <property type="term" value="C:plasma membrane"/>
    <property type="evidence" value="ECO:0007669"/>
    <property type="project" value="UniProtKB-SubCell"/>
</dbReference>
<keyword evidence="14 21" id="KW-1133">Transmembrane helix</keyword>
<dbReference type="FunFam" id="3.80.10.10:FF:000129">
    <property type="entry name" value="Leucine-rich repeat receptor-like kinase"/>
    <property type="match status" value="1"/>
</dbReference>
<accession>A0A833VJ04</accession>
<dbReference type="Pfam" id="PF12819">
    <property type="entry name" value="Malectin_like"/>
    <property type="match status" value="2"/>
</dbReference>
<keyword evidence="12 24" id="KW-0418">Kinase</keyword>
<comment type="catalytic activity">
    <reaction evidence="19">
        <text>L-seryl-[protein] + ATP = O-phospho-L-seryl-[protein] + ADP + H(+)</text>
        <dbReference type="Rhea" id="RHEA:17989"/>
        <dbReference type="Rhea" id="RHEA-COMP:9863"/>
        <dbReference type="Rhea" id="RHEA-COMP:11604"/>
        <dbReference type="ChEBI" id="CHEBI:15378"/>
        <dbReference type="ChEBI" id="CHEBI:29999"/>
        <dbReference type="ChEBI" id="CHEBI:30616"/>
        <dbReference type="ChEBI" id="CHEBI:83421"/>
        <dbReference type="ChEBI" id="CHEBI:456216"/>
        <dbReference type="EC" id="2.7.11.1"/>
    </reaction>
</comment>
<evidence type="ECO:0000256" key="19">
    <source>
        <dbReference type="ARBA" id="ARBA00048679"/>
    </source>
</evidence>
<dbReference type="SUPFAM" id="SSF52058">
    <property type="entry name" value="L domain-like"/>
    <property type="match status" value="1"/>
</dbReference>
<evidence type="ECO:0000256" key="11">
    <source>
        <dbReference type="ARBA" id="ARBA00022741"/>
    </source>
</evidence>
<evidence type="ECO:0000256" key="3">
    <source>
        <dbReference type="ARBA" id="ARBA00022475"/>
    </source>
</evidence>
<evidence type="ECO:0000256" key="9">
    <source>
        <dbReference type="ARBA" id="ARBA00022729"/>
    </source>
</evidence>
<sequence>MEAASKGLNLWFLVLLVISVSTIRVDSQLDSTGFINIDCGRATNSSFVDSSTTLTFVSDDQFIDTGVNQKIAPMYAANIIEHYQTLRSFPNGTRNCYTLRSITIGSKYLVRGLFMYGNYDNLNKLPIFDVHLGVNYWDTVVTTATSTLFTEIIATATFDYLQVCLVNKNLGTPFISELEFRPLKTSIYADANSRQSLVSFDRINLGASNQLRYPDDPYDRIWWPYMQETWTNVSTSSKVEPDTDFATPSLINNIPSTALREFDIFATGQLALNSTVPDKLYSGWASYTQTTKYFYNVSLKATSNSTLPPLLNAFEVYVITPVIGIPTNSEDVTAMNTIKGNYKVNKDWSGDPCAPKEFSWSGIRCTSDSTKTPRITALNLSSSGLTGAIVSSFGNLSALQSLDLSYNDLSGDLPTFLDKLSALTYLDITGNDNISTTLPPGLQSKKQDGNLIFRYVLLFDPKKKNPAVIIAVVVVVVLLLIAAAIVTVMCLRRGKYVHSKIPKQIESYATTPQANSPTANEAGEGILDFENHRFSYNDLIIITNKFQNNVGTGGFGSVYVGALENGTQVAVKMRSHTSSQGMKEFLAEAQNLARVHHRYLVSLIGYCMDGDHMALVYEYMQEGTLQDKLMGLEYLHKACNPPLVHRDVKTNNILLNGNLEARIADFGLSRAFDSDVSSHVSTAIVGTPGYLDPEYYSSCQLSEKSDVFSFGVVLLEIITGQPPIIPGPEGGHLKKWVNQKLSRGDIESIVDPKMHGQYDINSVWKVTDLARRCTDNSSAQRPTMSVIVAELTESLDLEISTEGTRSGSTTYINPHNYSRNDNFVSDVVSQNSVFEMAYMDGTSAPGPAGGMGLNFDKKQFSFSELELVTNHFREKIGIGGFGEVFKGRLENGNEVSVKVRSESSSQGTQQFLNEVTGLSAIHYIYKAVTACNAECIENGYCKDRICIALIYEYMGEGNLQDCLRGCNTQPLSWKQRLRIAYESAQGLEYLHKMCNPPLIHRDVKTSNILLTRNLEAKVSDFGLVRAFSGTHVFTNVVGTPGYLDPQYVLPASPVRSFYHFGSSTVCMGTRIIFHSETSYNESAGET</sequence>
<feature type="chain" id="PRO_5032871999" description="non-specific serine/threonine protein kinase" evidence="22">
    <location>
        <begin position="28"/>
        <end position="1086"/>
    </location>
</feature>
<proteinExistence type="predicted"/>
<dbReference type="PANTHER" id="PTHR45631:SF202">
    <property type="entry name" value="SENESCENCE-INDUCED RECEPTOR-LIKE SERINE_THREONINE-PROTEIN KINASE"/>
    <property type="match status" value="1"/>
</dbReference>
<dbReference type="InterPro" id="IPR001611">
    <property type="entry name" value="Leu-rich_rpt"/>
</dbReference>
<keyword evidence="9 22" id="KW-0732">Signal</keyword>
<comment type="catalytic activity">
    <reaction evidence="18">
        <text>L-threonyl-[protein] + ATP = O-phospho-L-threonyl-[protein] + ADP + H(+)</text>
        <dbReference type="Rhea" id="RHEA:46608"/>
        <dbReference type="Rhea" id="RHEA-COMP:11060"/>
        <dbReference type="Rhea" id="RHEA-COMP:11605"/>
        <dbReference type="ChEBI" id="CHEBI:15378"/>
        <dbReference type="ChEBI" id="CHEBI:30013"/>
        <dbReference type="ChEBI" id="CHEBI:30616"/>
        <dbReference type="ChEBI" id="CHEBI:61977"/>
        <dbReference type="ChEBI" id="CHEBI:456216"/>
        <dbReference type="EC" id="2.7.11.1"/>
    </reaction>
</comment>
<evidence type="ECO:0000256" key="2">
    <source>
        <dbReference type="ARBA" id="ARBA00012513"/>
    </source>
</evidence>
<dbReference type="FunFam" id="3.30.200.20:FF:000178">
    <property type="entry name" value="serine/threonine-protein kinase PBS1-like"/>
    <property type="match status" value="1"/>
</dbReference>
<dbReference type="Proteomes" id="UP000623129">
    <property type="component" value="Unassembled WGS sequence"/>
</dbReference>
<evidence type="ECO:0000256" key="17">
    <source>
        <dbReference type="ARBA" id="ARBA00023180"/>
    </source>
</evidence>
<dbReference type="InterPro" id="IPR024788">
    <property type="entry name" value="Malectin-like_Carb-bd_dom"/>
</dbReference>
<evidence type="ECO:0000256" key="4">
    <source>
        <dbReference type="ARBA" id="ARBA00022527"/>
    </source>
</evidence>
<evidence type="ECO:0000256" key="20">
    <source>
        <dbReference type="PROSITE-ProRule" id="PRU10141"/>
    </source>
</evidence>
<dbReference type="PROSITE" id="PS50011">
    <property type="entry name" value="PROTEIN_KINASE_DOM"/>
    <property type="match status" value="2"/>
</dbReference>
<keyword evidence="7" id="KW-0808">Transferase</keyword>
<dbReference type="PROSITE" id="PS00108">
    <property type="entry name" value="PROTEIN_KINASE_ST"/>
    <property type="match status" value="2"/>
</dbReference>
<dbReference type="FunFam" id="1.10.510.10:FF:000358">
    <property type="entry name" value="Putative leucine-rich repeat receptor-like serine/threonine-protein kinase"/>
    <property type="match status" value="1"/>
</dbReference>
<evidence type="ECO:0000256" key="7">
    <source>
        <dbReference type="ARBA" id="ARBA00022679"/>
    </source>
</evidence>
<gene>
    <name evidence="24" type="ORF">FCM35_KLT07046</name>
</gene>
<dbReference type="PANTHER" id="PTHR45631">
    <property type="entry name" value="OS07G0107800 PROTEIN-RELATED"/>
    <property type="match status" value="1"/>
</dbReference>
<keyword evidence="16" id="KW-0675">Receptor</keyword>
<feature type="binding site" evidence="20">
    <location>
        <position position="572"/>
    </location>
    <ligand>
        <name>ATP</name>
        <dbReference type="ChEBI" id="CHEBI:30616"/>
    </ligand>
</feature>
<feature type="domain" description="Protein kinase" evidence="23">
    <location>
        <begin position="870"/>
        <end position="1086"/>
    </location>
</feature>
<keyword evidence="17" id="KW-0325">Glycoprotein</keyword>
<keyword evidence="8 21" id="KW-0812">Transmembrane</keyword>
<dbReference type="Pfam" id="PF00069">
    <property type="entry name" value="Pkinase"/>
    <property type="match status" value="2"/>
</dbReference>
<keyword evidence="13 20" id="KW-0067">ATP-binding</keyword>
<evidence type="ECO:0000256" key="16">
    <source>
        <dbReference type="ARBA" id="ARBA00023170"/>
    </source>
</evidence>
<dbReference type="PROSITE" id="PS00107">
    <property type="entry name" value="PROTEIN_KINASE_ATP"/>
    <property type="match status" value="1"/>
</dbReference>
<evidence type="ECO:0000313" key="24">
    <source>
        <dbReference type="EMBL" id="KAF3328440.1"/>
    </source>
</evidence>
<dbReference type="EMBL" id="SWLB01000016">
    <property type="protein sequence ID" value="KAF3328440.1"/>
    <property type="molecule type" value="Genomic_DNA"/>
</dbReference>
<keyword evidence="11 20" id="KW-0547">Nucleotide-binding</keyword>
<keyword evidence="5" id="KW-0597">Phosphoprotein</keyword>
<dbReference type="GO" id="GO:0005524">
    <property type="term" value="F:ATP binding"/>
    <property type="evidence" value="ECO:0007669"/>
    <property type="project" value="UniProtKB-UniRule"/>
</dbReference>
<keyword evidence="4" id="KW-0723">Serine/threonine-protein kinase</keyword>
<evidence type="ECO:0000256" key="22">
    <source>
        <dbReference type="SAM" id="SignalP"/>
    </source>
</evidence>
<evidence type="ECO:0000259" key="23">
    <source>
        <dbReference type="PROSITE" id="PS50011"/>
    </source>
</evidence>
<dbReference type="GO" id="GO:0004674">
    <property type="term" value="F:protein serine/threonine kinase activity"/>
    <property type="evidence" value="ECO:0007669"/>
    <property type="project" value="UniProtKB-KW"/>
</dbReference>
<evidence type="ECO:0000256" key="10">
    <source>
        <dbReference type="ARBA" id="ARBA00022737"/>
    </source>
</evidence>
<dbReference type="Pfam" id="PF13855">
    <property type="entry name" value="LRR_8"/>
    <property type="match status" value="1"/>
</dbReference>
<comment type="subcellular location">
    <subcellularLocation>
        <location evidence="1">Cell membrane</location>
        <topology evidence="1">Single-pass membrane protein</topology>
    </subcellularLocation>
</comment>
<dbReference type="SMART" id="SM00220">
    <property type="entry name" value="S_TKc"/>
    <property type="match status" value="1"/>
</dbReference>
<dbReference type="InterPro" id="IPR032675">
    <property type="entry name" value="LRR_dom_sf"/>
</dbReference>
<reference evidence="24" key="1">
    <citation type="submission" date="2020-01" db="EMBL/GenBank/DDBJ databases">
        <title>Genome sequence of Kobresia littledalei, the first chromosome-level genome in the family Cyperaceae.</title>
        <authorList>
            <person name="Qu G."/>
        </authorList>
    </citation>
    <scope>NUCLEOTIDE SEQUENCE</scope>
    <source>
        <strain evidence="24">C.B.Clarke</strain>
        <tissue evidence="24">Leaf</tissue>
    </source>
</reference>
<evidence type="ECO:0000256" key="14">
    <source>
        <dbReference type="ARBA" id="ARBA00022989"/>
    </source>
</evidence>
<dbReference type="InterPro" id="IPR008271">
    <property type="entry name" value="Ser/Thr_kinase_AS"/>
</dbReference>
<feature type="domain" description="Protein kinase" evidence="23">
    <location>
        <begin position="544"/>
        <end position="795"/>
    </location>
</feature>
<feature type="signal peptide" evidence="22">
    <location>
        <begin position="1"/>
        <end position="27"/>
    </location>
</feature>
<evidence type="ECO:0000256" key="15">
    <source>
        <dbReference type="ARBA" id="ARBA00023136"/>
    </source>
</evidence>
<keyword evidence="15 21" id="KW-0472">Membrane</keyword>
<evidence type="ECO:0000256" key="18">
    <source>
        <dbReference type="ARBA" id="ARBA00047899"/>
    </source>
</evidence>
<keyword evidence="10" id="KW-0677">Repeat</keyword>
<dbReference type="InterPro" id="IPR017441">
    <property type="entry name" value="Protein_kinase_ATP_BS"/>
</dbReference>
<keyword evidence="25" id="KW-1185">Reference proteome</keyword>
<feature type="transmembrane region" description="Helical" evidence="21">
    <location>
        <begin position="467"/>
        <end position="491"/>
    </location>
</feature>
<evidence type="ECO:0000256" key="5">
    <source>
        <dbReference type="ARBA" id="ARBA00022553"/>
    </source>
</evidence>
<evidence type="ECO:0000256" key="21">
    <source>
        <dbReference type="SAM" id="Phobius"/>
    </source>
</evidence>
<name>A0A833VJ04_9POAL</name>
<evidence type="ECO:0000313" key="25">
    <source>
        <dbReference type="Proteomes" id="UP000623129"/>
    </source>
</evidence>
<keyword evidence="6" id="KW-0433">Leucine-rich repeat</keyword>
<evidence type="ECO:0000256" key="8">
    <source>
        <dbReference type="ARBA" id="ARBA00022692"/>
    </source>
</evidence>
<organism evidence="24 25">
    <name type="scientific">Carex littledalei</name>
    <dbReference type="NCBI Taxonomy" id="544730"/>
    <lineage>
        <taxon>Eukaryota</taxon>
        <taxon>Viridiplantae</taxon>
        <taxon>Streptophyta</taxon>
        <taxon>Embryophyta</taxon>
        <taxon>Tracheophyta</taxon>
        <taxon>Spermatophyta</taxon>
        <taxon>Magnoliopsida</taxon>
        <taxon>Liliopsida</taxon>
        <taxon>Poales</taxon>
        <taxon>Cyperaceae</taxon>
        <taxon>Cyperoideae</taxon>
        <taxon>Cariceae</taxon>
        <taxon>Carex</taxon>
        <taxon>Carex subgen. Euthyceras</taxon>
    </lineage>
</organism>
<protein>
    <recommendedName>
        <fullName evidence="2">non-specific serine/threonine protein kinase</fullName>
        <ecNumber evidence="2">2.7.11.1</ecNumber>
    </recommendedName>
</protein>
<dbReference type="SUPFAM" id="SSF56112">
    <property type="entry name" value="Protein kinase-like (PK-like)"/>
    <property type="match status" value="2"/>
</dbReference>
<dbReference type="Gene3D" id="3.80.10.10">
    <property type="entry name" value="Ribonuclease Inhibitor"/>
    <property type="match status" value="1"/>
</dbReference>
<evidence type="ECO:0000256" key="12">
    <source>
        <dbReference type="ARBA" id="ARBA00022777"/>
    </source>
</evidence>
<dbReference type="Gene3D" id="3.30.200.20">
    <property type="entry name" value="Phosphorylase Kinase, domain 1"/>
    <property type="match status" value="2"/>
</dbReference>
<dbReference type="InterPro" id="IPR000719">
    <property type="entry name" value="Prot_kinase_dom"/>
</dbReference>
<dbReference type="EC" id="2.7.11.1" evidence="2"/>
<keyword evidence="3" id="KW-1003">Cell membrane</keyword>
<dbReference type="InterPro" id="IPR011009">
    <property type="entry name" value="Kinase-like_dom_sf"/>
</dbReference>
<dbReference type="Gene3D" id="1.10.510.10">
    <property type="entry name" value="Transferase(Phosphotransferase) domain 1"/>
    <property type="match status" value="2"/>
</dbReference>
<dbReference type="AlphaFoldDB" id="A0A833VJ04"/>
<evidence type="ECO:0000256" key="13">
    <source>
        <dbReference type="ARBA" id="ARBA00022840"/>
    </source>
</evidence>